<dbReference type="Pfam" id="PF21040">
    <property type="entry name" value="CEP104-like_TOG"/>
    <property type="match status" value="1"/>
</dbReference>
<keyword evidence="12" id="KW-0995">Kinetochore</keyword>
<keyword evidence="8" id="KW-0132">Cell division</keyword>
<keyword evidence="7" id="KW-0963">Cytoplasm</keyword>
<comment type="subcellular location">
    <subcellularLocation>
        <location evidence="4">Chromosome</location>
        <location evidence="4">Centromere</location>
        <location evidence="4">Kinetochore</location>
    </subcellularLocation>
    <subcellularLocation>
        <location evidence="2">Cytoplasm</location>
        <location evidence="2">Cytoskeleton</location>
        <location evidence="2">Microtubule organizing center</location>
        <location evidence="2">Centrosome</location>
    </subcellularLocation>
    <subcellularLocation>
        <location evidence="1">Cytoplasm</location>
        <location evidence="1">Cytoskeleton</location>
        <location evidence="1">Spindle</location>
    </subcellularLocation>
    <subcellularLocation>
        <location evidence="3">Golgi apparatus</location>
        <location evidence="3">trans-Golgi network</location>
    </subcellularLocation>
</comment>
<dbReference type="GO" id="GO:0090307">
    <property type="term" value="P:mitotic spindle assembly"/>
    <property type="evidence" value="ECO:0007669"/>
    <property type="project" value="TreeGrafter"/>
</dbReference>
<protein>
    <submittedName>
        <fullName evidence="21">CLIP-associating protein 1-B-like isoform X13</fullName>
    </submittedName>
</protein>
<dbReference type="FunFam" id="1.25.10.10:FF:000005">
    <property type="entry name" value="CLIP-associating protein 1 isoform 2"/>
    <property type="match status" value="1"/>
</dbReference>
<feature type="compositionally biased region" description="Polar residues" evidence="18">
    <location>
        <begin position="737"/>
        <end position="747"/>
    </location>
</feature>
<evidence type="ECO:0000256" key="2">
    <source>
        <dbReference type="ARBA" id="ARBA00004300"/>
    </source>
</evidence>
<dbReference type="SUPFAM" id="SSF48371">
    <property type="entry name" value="ARM repeat"/>
    <property type="match status" value="2"/>
</dbReference>
<dbReference type="InterPro" id="IPR048491">
    <property type="entry name" value="XMAP215_CLASP_TOG"/>
</dbReference>
<organism evidence="20 21">
    <name type="scientific">Betta splendens</name>
    <name type="common">Siamese fighting fish</name>
    <dbReference type="NCBI Taxonomy" id="158456"/>
    <lineage>
        <taxon>Eukaryota</taxon>
        <taxon>Metazoa</taxon>
        <taxon>Chordata</taxon>
        <taxon>Craniata</taxon>
        <taxon>Vertebrata</taxon>
        <taxon>Euteleostomi</taxon>
        <taxon>Actinopterygii</taxon>
        <taxon>Neopterygii</taxon>
        <taxon>Teleostei</taxon>
        <taxon>Neoteleostei</taxon>
        <taxon>Acanthomorphata</taxon>
        <taxon>Anabantaria</taxon>
        <taxon>Anabantiformes</taxon>
        <taxon>Anabantoidei</taxon>
        <taxon>Osphronemidae</taxon>
        <taxon>Betta</taxon>
    </lineage>
</organism>
<dbReference type="InterPro" id="IPR024395">
    <property type="entry name" value="CLASP_N_dom"/>
</dbReference>
<dbReference type="Proteomes" id="UP000515150">
    <property type="component" value="Chromosome 2"/>
</dbReference>
<feature type="domain" description="TOG" evidence="19">
    <location>
        <begin position="1296"/>
        <end position="1535"/>
    </location>
</feature>
<evidence type="ECO:0000256" key="7">
    <source>
        <dbReference type="ARBA" id="ARBA00022490"/>
    </source>
</evidence>
<evidence type="ECO:0000256" key="10">
    <source>
        <dbReference type="ARBA" id="ARBA00022737"/>
    </source>
</evidence>
<dbReference type="GO" id="GO:0043515">
    <property type="term" value="F:kinetochore binding"/>
    <property type="evidence" value="ECO:0007669"/>
    <property type="project" value="TreeGrafter"/>
</dbReference>
<reference evidence="21" key="1">
    <citation type="submission" date="2025-08" db="UniProtKB">
        <authorList>
            <consortium name="RefSeq"/>
        </authorList>
    </citation>
    <scope>IDENTIFICATION</scope>
</reference>
<keyword evidence="16" id="KW-0137">Centromere</keyword>
<evidence type="ECO:0000256" key="11">
    <source>
        <dbReference type="ARBA" id="ARBA00022776"/>
    </source>
</evidence>
<dbReference type="GO" id="GO:0051301">
    <property type="term" value="P:cell division"/>
    <property type="evidence" value="ECO:0007669"/>
    <property type="project" value="UniProtKB-KW"/>
</dbReference>
<proteinExistence type="inferred from homology"/>
<feature type="compositionally biased region" description="Polar residues" evidence="18">
    <location>
        <begin position="570"/>
        <end position="603"/>
    </location>
</feature>
<feature type="compositionally biased region" description="Low complexity" evidence="18">
    <location>
        <begin position="683"/>
        <end position="700"/>
    </location>
</feature>
<dbReference type="InterPro" id="IPR016024">
    <property type="entry name" value="ARM-type_fold"/>
</dbReference>
<dbReference type="PROSITE" id="PS50077">
    <property type="entry name" value="HEAT_REPEAT"/>
    <property type="match status" value="1"/>
</dbReference>
<dbReference type="PANTHER" id="PTHR21567">
    <property type="entry name" value="CLASP"/>
    <property type="match status" value="1"/>
</dbReference>
<keyword evidence="14" id="KW-0206">Cytoskeleton</keyword>
<dbReference type="GO" id="GO:0005813">
    <property type="term" value="C:centrosome"/>
    <property type="evidence" value="ECO:0007669"/>
    <property type="project" value="UniProtKB-SubCell"/>
</dbReference>
<dbReference type="PANTHER" id="PTHR21567:SF28">
    <property type="entry name" value="CLIP-ASSOCIATING PROTEIN 1"/>
    <property type="match status" value="1"/>
</dbReference>
<dbReference type="GeneID" id="114845472"/>
<dbReference type="GO" id="GO:0005794">
    <property type="term" value="C:Golgi apparatus"/>
    <property type="evidence" value="ECO:0007669"/>
    <property type="project" value="UniProtKB-SubCell"/>
</dbReference>
<keyword evidence="6" id="KW-0158">Chromosome</keyword>
<keyword evidence="20" id="KW-1185">Reference proteome</keyword>
<feature type="compositionally biased region" description="Low complexity" evidence="18">
    <location>
        <begin position="864"/>
        <end position="878"/>
    </location>
</feature>
<dbReference type="InterPro" id="IPR034085">
    <property type="entry name" value="TOG"/>
</dbReference>
<dbReference type="Pfam" id="PF21041">
    <property type="entry name" value="XMAP215_CLASP_TOG"/>
    <property type="match status" value="1"/>
</dbReference>
<keyword evidence="10" id="KW-0677">Repeat</keyword>
<evidence type="ECO:0000256" key="5">
    <source>
        <dbReference type="ARBA" id="ARBA00009549"/>
    </source>
</evidence>
<dbReference type="Pfam" id="PF23271">
    <property type="entry name" value="HEAT_GCN1"/>
    <property type="match status" value="1"/>
</dbReference>
<feature type="region of interest" description="Disordered" evidence="18">
    <location>
        <begin position="659"/>
        <end position="795"/>
    </location>
</feature>
<feature type="region of interest" description="Disordered" evidence="18">
    <location>
        <begin position="547"/>
        <end position="603"/>
    </location>
</feature>
<evidence type="ECO:0000313" key="20">
    <source>
        <dbReference type="Proteomes" id="UP000515150"/>
    </source>
</evidence>
<evidence type="ECO:0000256" key="8">
    <source>
        <dbReference type="ARBA" id="ARBA00022618"/>
    </source>
</evidence>
<dbReference type="GO" id="GO:0005881">
    <property type="term" value="C:cytoplasmic microtubule"/>
    <property type="evidence" value="ECO:0007669"/>
    <property type="project" value="TreeGrafter"/>
</dbReference>
<dbReference type="SMART" id="SM01349">
    <property type="entry name" value="TOG"/>
    <property type="match status" value="3"/>
</dbReference>
<feature type="compositionally biased region" description="Pro residues" evidence="18">
    <location>
        <begin position="1124"/>
        <end position="1136"/>
    </location>
</feature>
<feature type="compositionally biased region" description="Low complexity" evidence="18">
    <location>
        <begin position="1091"/>
        <end position="1102"/>
    </location>
</feature>
<feature type="domain" description="TOG" evidence="19">
    <location>
        <begin position="313"/>
        <end position="549"/>
    </location>
</feature>
<evidence type="ECO:0000313" key="21">
    <source>
        <dbReference type="RefSeq" id="XP_055362402.1"/>
    </source>
</evidence>
<comment type="similarity">
    <text evidence="5">Belongs to the CLASP family.</text>
</comment>
<dbReference type="GO" id="GO:0007026">
    <property type="term" value="P:negative regulation of microtubule depolymerization"/>
    <property type="evidence" value="ECO:0007669"/>
    <property type="project" value="UniProtKB-ARBA"/>
</dbReference>
<feature type="repeat" description="HEAT" evidence="17">
    <location>
        <begin position="170"/>
        <end position="208"/>
    </location>
</feature>
<feature type="region of interest" description="Disordered" evidence="18">
    <location>
        <begin position="844"/>
        <end position="885"/>
    </location>
</feature>
<keyword evidence="11" id="KW-0498">Mitosis</keyword>
<dbReference type="GO" id="GO:0005876">
    <property type="term" value="C:spindle microtubule"/>
    <property type="evidence" value="ECO:0007669"/>
    <property type="project" value="TreeGrafter"/>
</dbReference>
<dbReference type="Pfam" id="PF12348">
    <property type="entry name" value="CLASP_N"/>
    <property type="match status" value="1"/>
</dbReference>
<evidence type="ECO:0000256" key="6">
    <source>
        <dbReference type="ARBA" id="ARBA00022454"/>
    </source>
</evidence>
<evidence type="ECO:0000256" key="9">
    <source>
        <dbReference type="ARBA" id="ARBA00022701"/>
    </source>
</evidence>
<dbReference type="InterPro" id="IPR021133">
    <property type="entry name" value="HEAT_type_2"/>
</dbReference>
<evidence type="ECO:0000256" key="12">
    <source>
        <dbReference type="ARBA" id="ARBA00022838"/>
    </source>
</evidence>
<evidence type="ECO:0000259" key="19">
    <source>
        <dbReference type="SMART" id="SM01349"/>
    </source>
</evidence>
<gene>
    <name evidence="21" type="primary">LOC114845472</name>
</gene>
<feature type="compositionally biased region" description="Polar residues" evidence="18">
    <location>
        <begin position="252"/>
        <end position="272"/>
    </location>
</feature>
<dbReference type="InterPro" id="IPR057546">
    <property type="entry name" value="HEAT_GCN1"/>
</dbReference>
<dbReference type="InterPro" id="IPR011989">
    <property type="entry name" value="ARM-like"/>
</dbReference>
<dbReference type="GO" id="GO:0000776">
    <property type="term" value="C:kinetochore"/>
    <property type="evidence" value="ECO:0007669"/>
    <property type="project" value="UniProtKB-KW"/>
</dbReference>
<evidence type="ECO:0000256" key="15">
    <source>
        <dbReference type="ARBA" id="ARBA00023306"/>
    </source>
</evidence>
<evidence type="ECO:0000256" key="18">
    <source>
        <dbReference type="SAM" id="MobiDB-lite"/>
    </source>
</evidence>
<keyword evidence="13" id="KW-0333">Golgi apparatus</keyword>
<feature type="region of interest" description="Disordered" evidence="18">
    <location>
        <begin position="242"/>
        <end position="294"/>
    </location>
</feature>
<evidence type="ECO:0000256" key="4">
    <source>
        <dbReference type="ARBA" id="ARBA00004629"/>
    </source>
</evidence>
<dbReference type="GO" id="GO:0072686">
    <property type="term" value="C:mitotic spindle"/>
    <property type="evidence" value="ECO:0007669"/>
    <property type="project" value="TreeGrafter"/>
</dbReference>
<evidence type="ECO:0000256" key="13">
    <source>
        <dbReference type="ARBA" id="ARBA00023034"/>
    </source>
</evidence>
<feature type="domain" description="TOG" evidence="19">
    <location>
        <begin position="1"/>
        <end position="234"/>
    </location>
</feature>
<dbReference type="FunFam" id="1.25.10.10:FF:000031">
    <property type="entry name" value="CLIP-associating protein 1 isoform 2"/>
    <property type="match status" value="1"/>
</dbReference>
<evidence type="ECO:0000256" key="14">
    <source>
        <dbReference type="ARBA" id="ARBA00023212"/>
    </source>
</evidence>
<dbReference type="GO" id="GO:0008017">
    <property type="term" value="F:microtubule binding"/>
    <property type="evidence" value="ECO:0007669"/>
    <property type="project" value="TreeGrafter"/>
</dbReference>
<dbReference type="Gene3D" id="1.25.10.10">
    <property type="entry name" value="Leucine-rich Repeat Variant"/>
    <property type="match status" value="4"/>
</dbReference>
<evidence type="ECO:0000256" key="16">
    <source>
        <dbReference type="ARBA" id="ARBA00023328"/>
    </source>
</evidence>
<accession>A0A9W2XL74</accession>
<keyword evidence="9" id="KW-0493">Microtubule</keyword>
<dbReference type="RefSeq" id="XP_055362402.1">
    <property type="nucleotide sequence ID" value="XM_055506427.1"/>
</dbReference>
<name>A0A9W2XL74_BETSP</name>
<dbReference type="GO" id="GO:0040001">
    <property type="term" value="P:establishment of mitotic spindle localization"/>
    <property type="evidence" value="ECO:0007669"/>
    <property type="project" value="TreeGrafter"/>
</dbReference>
<feature type="compositionally biased region" description="Polar residues" evidence="18">
    <location>
        <begin position="662"/>
        <end position="672"/>
    </location>
</feature>
<feature type="region of interest" description="Disordered" evidence="18">
    <location>
        <begin position="1070"/>
        <end position="1136"/>
    </location>
</feature>
<evidence type="ECO:0000256" key="17">
    <source>
        <dbReference type="PROSITE-ProRule" id="PRU00103"/>
    </source>
</evidence>
<evidence type="ECO:0000256" key="3">
    <source>
        <dbReference type="ARBA" id="ARBA00004601"/>
    </source>
</evidence>
<evidence type="ECO:0000256" key="1">
    <source>
        <dbReference type="ARBA" id="ARBA00004186"/>
    </source>
</evidence>
<dbReference type="GO" id="GO:0045180">
    <property type="term" value="C:basal cortex"/>
    <property type="evidence" value="ECO:0007669"/>
    <property type="project" value="TreeGrafter"/>
</dbReference>
<sequence length="1545" mass="170457">MEEEVNTEYLLEQVTQKDLGKRLQVGQELVDLILDEERSPKLEQDQIVMDRLVDAVASSWVNSSNFKVVLLGMDILSALVNRLQERFRTQVGTVLPSLIDRMGDARDQVREQDQALLLKIMDQAANPQYMWERMMGGFKHKNNKTREGLCLCLISTLNVFGSQSLTLSKIVPHICSLLGDPTSQVRDGAMNCLVEIYRHVGERVRMDLGKKGLPQSRLNVIFSKFDEVQRLGNMILSPVSDKNFEDDDSVDGGQSTSLSKGASLSGRKTVSMGSFRRPGSTASAKSTGRDGSGAGAVDEEDFIQAFEDVPKVQIYSNREVDEALTKIRDVLSDEKKDWELRVAALKKVRSLLLAGAAEFDGFLQQLRVIEPAFKLSAKDLRSQVVREACITLGHLSSVLGSRFDHTAEAIMPTLLNLVSNSAKVMATSGVAAIRLILRHTHYPRLIPIITSNCTSKSVAVRRRCFEFLDLQLQEWQTNSLEKYGSVLMETIKKGIHDADAEARSVARKCYWGFHGHFSREAEQLFQGLESSYQKALQAHLKSGDSLMSLPASDRSSSSSQESLNRPLSVKCTTGSSTKSKATHNSKTPATASTPGSLQRSRSNVDINAATAATARSRMFAVPSVVSPSTAFSSASALPPGSYASLGGSWSVIADGRVRTRKSCSGNSPAVTDNRSRSRGKVVSQSQPGSRSGSPGRLLSSTYARAPRRMMGTAAAPNSTGLSDKSRPQGHRSHGCSRETSPNRSGTARSRIPRPSISQGCSRETSRESSRDTSPARGFSPLATRSHSHSRSTSALSSAECASDRLSHQARISASVNAMRILNTGTEVEAAVADALLLGDSRSKRRPVRRRFESPGIYSDDDANSDASSACSERSFSSRNGGMTPHFQRQTEDMAEVLNHCASTNWSERKEGLLGLQNLLKSQRMLSRVELKRLCEIFTRMFADPHSKVFSMFLETLVDFITLHRDDLQDWLFVLLTQLLKKMGADLLGSVQAKVQKALEVTRESFSYELQFNILIRFIVDQTQTPNLKVKVAILRYIEALARQMDPADFVNSSETRLAVSRIITWTTEPKSSDVRKMSPNNSAGRTPPRQPSTHSSPLTSPTNCSHGGLSPSRLWGKGTEGHPKFPPSSFPSPLPPPAAYSSLKSLRRAYSPSMLDYDSENLNSEEIYSSLRGVTEAIQNFSFCSQEDLMEPLRRDSKRDSMSGFEASLDSSPWRGADVVEGGRTALDNKTSLLNTPSPRSFAGPRFREYNPYNYTDSISTVEKATLKEALYESAVEQLRDGHRQECVENKILNPKSFPTGPAEQLKLVGELLKELSQCQAGEQGPEDQRGTLLDLLKVAREDSLVVWEEHFKTMLLLLLETLGDKDHTIRALALRVLKEILRNQPARFKNYAELTIMKTLEAHKDSHKEVVRAAEEAASMIAGSIHPEQCIKVLCPIVQTADYPINLAAIKMQTRAIERITKEPLHQLLPDIIPGLLQGYDNTESSVRKASVFCLVAIYSVIGEELKPYLAQLTGSKMKLLNLYIKRAQTSTSNSSSSSDISSY</sequence>
<keyword evidence="15" id="KW-0131">Cell cycle</keyword>
<feature type="compositionally biased region" description="Low complexity" evidence="18">
    <location>
        <begin position="547"/>
        <end position="568"/>
    </location>
</feature>